<organism evidence="1 2">
    <name type="scientific">Streptomyces purpureus</name>
    <dbReference type="NCBI Taxonomy" id="1951"/>
    <lineage>
        <taxon>Bacteria</taxon>
        <taxon>Bacillati</taxon>
        <taxon>Actinomycetota</taxon>
        <taxon>Actinomycetes</taxon>
        <taxon>Kitasatosporales</taxon>
        <taxon>Streptomycetaceae</taxon>
        <taxon>Streptomyces</taxon>
    </lineage>
</organism>
<dbReference type="EMBL" id="BMQQ01000009">
    <property type="protein sequence ID" value="GGT33351.1"/>
    <property type="molecule type" value="Genomic_DNA"/>
</dbReference>
<gene>
    <name evidence="1" type="ORF">GCM10014713_28620</name>
</gene>
<reference evidence="1" key="2">
    <citation type="submission" date="2020-09" db="EMBL/GenBank/DDBJ databases">
        <authorList>
            <person name="Sun Q."/>
            <person name="Ohkuma M."/>
        </authorList>
    </citation>
    <scope>NUCLEOTIDE SEQUENCE</scope>
    <source>
        <strain evidence="1">JCM 3172</strain>
    </source>
</reference>
<comment type="caution">
    <text evidence="1">The sequence shown here is derived from an EMBL/GenBank/DDBJ whole genome shotgun (WGS) entry which is preliminary data.</text>
</comment>
<reference evidence="1" key="1">
    <citation type="journal article" date="2014" name="Int. J. Syst. Evol. Microbiol.">
        <title>Complete genome sequence of Corynebacterium casei LMG S-19264T (=DSM 44701T), isolated from a smear-ripened cheese.</title>
        <authorList>
            <consortium name="US DOE Joint Genome Institute (JGI-PGF)"/>
            <person name="Walter F."/>
            <person name="Albersmeier A."/>
            <person name="Kalinowski J."/>
            <person name="Ruckert C."/>
        </authorList>
    </citation>
    <scope>NUCLEOTIDE SEQUENCE</scope>
    <source>
        <strain evidence="1">JCM 3172</strain>
    </source>
</reference>
<dbReference type="AlphaFoldDB" id="A0A918H2Z9"/>
<dbReference type="Proteomes" id="UP000619486">
    <property type="component" value="Unassembled WGS sequence"/>
</dbReference>
<keyword evidence="2" id="KW-1185">Reference proteome</keyword>
<accession>A0A918H2Z9</accession>
<sequence length="93" mass="9848">MKGDVIGVESDPMKVHAGLLVNSDRIGVGDDGRVGDATVIAVASCTYRGEARRFVAQVFPPTATEDVAKRRGEMARFMTAYFPAAKKAAGCTN</sequence>
<proteinExistence type="predicted"/>
<name>A0A918H2Z9_9ACTN</name>
<evidence type="ECO:0000313" key="1">
    <source>
        <dbReference type="EMBL" id="GGT33351.1"/>
    </source>
</evidence>
<evidence type="ECO:0000313" key="2">
    <source>
        <dbReference type="Proteomes" id="UP000619486"/>
    </source>
</evidence>
<protein>
    <submittedName>
        <fullName evidence="1">Uncharacterized protein</fullName>
    </submittedName>
</protein>